<gene>
    <name evidence="2" type="ORF">JG687_00007585</name>
</gene>
<feature type="chain" id="PRO_5035827300" description="Alpha-L-rhamnosidase six-hairpin glycosidase domain-containing protein" evidence="1">
    <location>
        <begin position="24"/>
        <end position="837"/>
    </location>
</feature>
<evidence type="ECO:0000256" key="1">
    <source>
        <dbReference type="SAM" id="SignalP"/>
    </source>
</evidence>
<dbReference type="VEuPathDB" id="FungiDB:PC110_g14679"/>
<keyword evidence="1" id="KW-0732">Signal</keyword>
<dbReference type="PANTHER" id="PTHR34987:SF6">
    <property type="entry name" value="ALPHA-L-RHAMNOSIDASE SIX-HAIRPIN GLYCOSIDASE DOMAIN-CONTAINING PROTEIN"/>
    <property type="match status" value="1"/>
</dbReference>
<dbReference type="Proteomes" id="UP000688947">
    <property type="component" value="Unassembled WGS sequence"/>
</dbReference>
<evidence type="ECO:0008006" key="4">
    <source>
        <dbReference type="Google" id="ProtNLM"/>
    </source>
</evidence>
<sequence>MKFQSTVALFTALAAISISSVISTPGSWNSYIQSPASRDVVPENIIETSGNVKLSESNPGSQLGVAFSENKRYIGITSDRATGPLVDGTLYTPAEPESTFTFGREFGRGGFRYLTVSTSPDATVEVTGISTLFTAAPSTEDDKLREYSGYFYSDDDLLNRIWYAGASPPAITAGWANNATIENVSVDAEVFVDGAKRDRTPWPGDYGVATLSKAVPLNGDNLLSVRNALESIIAMQASNGEFPYAVADYTMLSNDQTIVTGVWDRIQRGFEFTLAKGGKNPAANSLLYNALVSYVKLADELGYGELSYAGKLFSEIAKDLKRAVNVKLWDASVGFFRDNTTALGAEFYPQDGDVLVVHFNVTESLERSATISQSLATRWNEFGAVSPEALGSISPFMTSLEIDAHLRANPGNATLAMEIMRRQWNYMLNNFSNSTTIEAYYYTGELKYPFYEAVEKNLGSYISHAHAWSTGPTASLTLQIGGLSPLKDAGKKWEFVPHAAGSNVGQLQTGYTLATVPTFGKSLDSIEISINGNIIWSNDASLWGGLGLAKGSDDYVTVSDVSNGGSFTIVAKEGICVPSIVNTSSIEYHSDDRYYTKLKDMGHLPEPVFRNDHTNLCSDWSGNLKKYSYCLPISGRKDTPFCETPDRLDLLNLRSSKSICYASVLHMLLVEVYEELQATGNTPFLAFGSLLGAVRNKTLIPFTEDADIGFVGDLQQEDALRDALRRKGYHMFFMNIWRVCVAPTHPLAGYLYDPSLPITEEYAVPYLDLYKMEQKKNGGWNVEFWKGNHGRVLPDHKVKPFSQVTINGMEFDTVYDPKYFLTKAYGSDYMTPKPRSG</sequence>
<proteinExistence type="predicted"/>
<dbReference type="VEuPathDB" id="FungiDB:PC110_g6546"/>
<comment type="caution">
    <text evidence="2">The sequence shown here is derived from an EMBL/GenBank/DDBJ whole genome shotgun (WGS) entry which is preliminary data.</text>
</comment>
<dbReference type="OrthoDB" id="121938at2759"/>
<feature type="signal peptide" evidence="1">
    <location>
        <begin position="1"/>
        <end position="23"/>
    </location>
</feature>
<dbReference type="PANTHER" id="PTHR34987">
    <property type="entry name" value="C, PUTATIVE (AFU_ORTHOLOGUE AFUA_3G02880)-RELATED"/>
    <property type="match status" value="1"/>
</dbReference>
<name>A0A8T1UEP9_9STRA</name>
<dbReference type="AlphaFoldDB" id="A0A8T1UEP9"/>
<dbReference type="EMBL" id="JAENGZ010000341">
    <property type="protein sequence ID" value="KAG6961662.1"/>
    <property type="molecule type" value="Genomic_DNA"/>
</dbReference>
<evidence type="ECO:0000313" key="2">
    <source>
        <dbReference type="EMBL" id="KAG6961662.1"/>
    </source>
</evidence>
<evidence type="ECO:0000313" key="3">
    <source>
        <dbReference type="Proteomes" id="UP000688947"/>
    </source>
</evidence>
<reference evidence="2" key="1">
    <citation type="submission" date="2021-01" db="EMBL/GenBank/DDBJ databases">
        <title>Phytophthora aleatoria, a newly-described species from Pinus radiata is distinct from Phytophthora cactorum isolates based on comparative genomics.</title>
        <authorList>
            <person name="Mcdougal R."/>
            <person name="Panda P."/>
            <person name="Williams N."/>
            <person name="Studholme D.J."/>
        </authorList>
    </citation>
    <scope>NUCLEOTIDE SEQUENCE</scope>
    <source>
        <strain evidence="2">NZFS 3830</strain>
    </source>
</reference>
<protein>
    <recommendedName>
        <fullName evidence="4">Alpha-L-rhamnosidase six-hairpin glycosidase domain-containing protein</fullName>
    </recommendedName>
</protein>
<organism evidence="2 3">
    <name type="scientific">Phytophthora cactorum</name>
    <dbReference type="NCBI Taxonomy" id="29920"/>
    <lineage>
        <taxon>Eukaryota</taxon>
        <taxon>Sar</taxon>
        <taxon>Stramenopiles</taxon>
        <taxon>Oomycota</taxon>
        <taxon>Peronosporomycetes</taxon>
        <taxon>Peronosporales</taxon>
        <taxon>Peronosporaceae</taxon>
        <taxon>Phytophthora</taxon>
    </lineage>
</organism>
<accession>A0A8T1UEP9</accession>